<protein>
    <recommendedName>
        <fullName evidence="3">Phage transcriptional regulator, ArpU family</fullName>
    </recommendedName>
</protein>
<comment type="caution">
    <text evidence="1">The sequence shown here is derived from an EMBL/GenBank/DDBJ whole genome shotgun (WGS) entry which is preliminary data.</text>
</comment>
<gene>
    <name evidence="1" type="ORF">WMO64_09110</name>
</gene>
<sequence>MDKFTLFLQKLDILQNVTDEEVQKTETLLRVYGPMLRAAAQSLGELDEMCYEGRRQSITDFINLAIDYDHDTDRKRIAERLTDMGHSMQLLSILESALLLVKEDQRHGELYYKILSGRYFNAYCRTNEDAFLTLGMPSSTYYRHSKKAVRMYAAYLWCIIIPDLVLKEQMRNHKTSAAAEA</sequence>
<dbReference type="RefSeq" id="WP_075703402.1">
    <property type="nucleotide sequence ID" value="NZ_JBBMFK010000013.1"/>
</dbReference>
<evidence type="ECO:0000313" key="1">
    <source>
        <dbReference type="EMBL" id="MEQ2443630.1"/>
    </source>
</evidence>
<organism evidence="1 2">
    <name type="scientific">Pseudoflavonifractor intestinihominis</name>
    <dbReference type="NCBI Taxonomy" id="3133171"/>
    <lineage>
        <taxon>Bacteria</taxon>
        <taxon>Bacillati</taxon>
        <taxon>Bacillota</taxon>
        <taxon>Clostridia</taxon>
        <taxon>Eubacteriales</taxon>
        <taxon>Oscillospiraceae</taxon>
        <taxon>Pseudoflavonifractor</taxon>
    </lineage>
</organism>
<evidence type="ECO:0008006" key="3">
    <source>
        <dbReference type="Google" id="ProtNLM"/>
    </source>
</evidence>
<reference evidence="1 2" key="1">
    <citation type="submission" date="2024-03" db="EMBL/GenBank/DDBJ databases">
        <title>Human intestinal bacterial collection.</title>
        <authorList>
            <person name="Pauvert C."/>
            <person name="Hitch T.C.A."/>
            <person name="Clavel T."/>
        </authorList>
    </citation>
    <scope>NUCLEOTIDE SEQUENCE [LARGE SCALE GENOMIC DNA]</scope>
    <source>
        <strain evidence="1 2">CLA-AP-H29</strain>
    </source>
</reference>
<proteinExistence type="predicted"/>
<dbReference type="EMBL" id="JBBMFK010000013">
    <property type="protein sequence ID" value="MEQ2443630.1"/>
    <property type="molecule type" value="Genomic_DNA"/>
</dbReference>
<dbReference type="Proteomes" id="UP001464378">
    <property type="component" value="Unassembled WGS sequence"/>
</dbReference>
<keyword evidence="2" id="KW-1185">Reference proteome</keyword>
<accession>A0ABV1E8J3</accession>
<evidence type="ECO:0000313" key="2">
    <source>
        <dbReference type="Proteomes" id="UP001464378"/>
    </source>
</evidence>
<name>A0ABV1E8J3_9FIRM</name>